<keyword evidence="3" id="KW-1185">Reference proteome</keyword>
<gene>
    <name evidence="2" type="ORF">Mco01_38750</name>
</gene>
<comment type="caution">
    <text evidence="2">The sequence shown here is derived from an EMBL/GenBank/DDBJ whole genome shotgun (WGS) entry which is preliminary data.</text>
</comment>
<proteinExistence type="predicted"/>
<feature type="region of interest" description="Disordered" evidence="1">
    <location>
        <begin position="1"/>
        <end position="23"/>
    </location>
</feature>
<feature type="region of interest" description="Disordered" evidence="1">
    <location>
        <begin position="46"/>
        <end position="88"/>
    </location>
</feature>
<reference evidence="2 3" key="1">
    <citation type="submission" date="2021-01" db="EMBL/GenBank/DDBJ databases">
        <title>Whole genome shotgun sequence of Microbispora corallina NBRC 16416.</title>
        <authorList>
            <person name="Komaki H."/>
            <person name="Tamura T."/>
        </authorList>
    </citation>
    <scope>NUCLEOTIDE SEQUENCE [LARGE SCALE GENOMIC DNA]</scope>
    <source>
        <strain evidence="2 3">NBRC 16416</strain>
    </source>
</reference>
<sequence length="250" mass="24578">MRHTPGVVHVPEHDGVSRPRPVAAPTVTVTPTVSATRTVVATPRPVATRRPVATPRPVSTPPPVATRPPVAARPSPAATAEGTPATGLEATVPGPVVVVPAPSLGLGLDLGLDLGLGLGSALGGCPRQCVPAGNTGVVGPIAQTAGAVSPCTSTLVASPCAQSVDDGAVSPCASTLVASPCAQSVDDYVRAAVIAVLETGTHMGCRPVIAASAAASAAVATPRRACASQTIMPLLWPRSAVAQTEAAPTP</sequence>
<protein>
    <submittedName>
        <fullName evidence="2">Uncharacterized protein</fullName>
    </submittedName>
</protein>
<feature type="compositionally biased region" description="Low complexity" evidence="1">
    <location>
        <begin position="67"/>
        <end position="88"/>
    </location>
</feature>
<name>A0ABQ4G1D6_9ACTN</name>
<accession>A0ABQ4G1D6</accession>
<dbReference type="EMBL" id="BOOC01000017">
    <property type="protein sequence ID" value="GIH40875.1"/>
    <property type="molecule type" value="Genomic_DNA"/>
</dbReference>
<evidence type="ECO:0000256" key="1">
    <source>
        <dbReference type="SAM" id="MobiDB-lite"/>
    </source>
</evidence>
<organism evidence="2 3">
    <name type="scientific">Microbispora corallina</name>
    <dbReference type="NCBI Taxonomy" id="83302"/>
    <lineage>
        <taxon>Bacteria</taxon>
        <taxon>Bacillati</taxon>
        <taxon>Actinomycetota</taxon>
        <taxon>Actinomycetes</taxon>
        <taxon>Streptosporangiales</taxon>
        <taxon>Streptosporangiaceae</taxon>
        <taxon>Microbispora</taxon>
    </lineage>
</organism>
<evidence type="ECO:0000313" key="3">
    <source>
        <dbReference type="Proteomes" id="UP000603904"/>
    </source>
</evidence>
<feature type="compositionally biased region" description="Low complexity" evidence="1">
    <location>
        <begin position="46"/>
        <end position="57"/>
    </location>
</feature>
<dbReference type="Proteomes" id="UP000603904">
    <property type="component" value="Unassembled WGS sequence"/>
</dbReference>
<evidence type="ECO:0000313" key="2">
    <source>
        <dbReference type="EMBL" id="GIH40875.1"/>
    </source>
</evidence>